<evidence type="ECO:0000259" key="5">
    <source>
        <dbReference type="Pfam" id="PF00082"/>
    </source>
</evidence>
<dbReference type="Proteomes" id="UP001164746">
    <property type="component" value="Chromosome 1"/>
</dbReference>
<dbReference type="InterPro" id="IPR036852">
    <property type="entry name" value="Peptidase_S8/S53_dom_sf"/>
</dbReference>
<organism evidence="6 7">
    <name type="scientific">Mya arenaria</name>
    <name type="common">Soft-shell clam</name>
    <dbReference type="NCBI Taxonomy" id="6604"/>
    <lineage>
        <taxon>Eukaryota</taxon>
        <taxon>Metazoa</taxon>
        <taxon>Spiralia</taxon>
        <taxon>Lophotrochozoa</taxon>
        <taxon>Mollusca</taxon>
        <taxon>Bivalvia</taxon>
        <taxon>Autobranchia</taxon>
        <taxon>Heteroconchia</taxon>
        <taxon>Euheterodonta</taxon>
        <taxon>Imparidentia</taxon>
        <taxon>Neoheterodontei</taxon>
        <taxon>Myida</taxon>
        <taxon>Myoidea</taxon>
        <taxon>Myidae</taxon>
        <taxon>Mya</taxon>
    </lineage>
</organism>
<evidence type="ECO:0000256" key="3">
    <source>
        <dbReference type="ARBA" id="ARBA00022825"/>
    </source>
</evidence>
<evidence type="ECO:0000256" key="2">
    <source>
        <dbReference type="ARBA" id="ARBA00022801"/>
    </source>
</evidence>
<name>A0ABY7DBF6_MYAAR</name>
<feature type="domain" description="Peptidase S8/S53" evidence="5">
    <location>
        <begin position="147"/>
        <end position="369"/>
    </location>
</feature>
<comment type="similarity">
    <text evidence="4">Belongs to the peptidase S8 family.</text>
</comment>
<keyword evidence="3 4" id="KW-0720">Serine protease</keyword>
<dbReference type="PANTHER" id="PTHR42884:SF14">
    <property type="entry name" value="NEUROENDOCRINE CONVERTASE 1"/>
    <property type="match status" value="1"/>
</dbReference>
<dbReference type="PROSITE" id="PS51892">
    <property type="entry name" value="SUBTILASE"/>
    <property type="match status" value="1"/>
</dbReference>
<dbReference type="PANTHER" id="PTHR42884">
    <property type="entry name" value="PROPROTEIN CONVERTASE SUBTILISIN/KEXIN-RELATED"/>
    <property type="match status" value="1"/>
</dbReference>
<dbReference type="SUPFAM" id="SSF52743">
    <property type="entry name" value="Subtilisin-like"/>
    <property type="match status" value="1"/>
</dbReference>
<feature type="active site" description="Charge relay system" evidence="4">
    <location>
        <position position="125"/>
    </location>
</feature>
<protein>
    <submittedName>
        <fullName evidence="6">FURI1-like protein</fullName>
    </submittedName>
</protein>
<reference evidence="6" key="1">
    <citation type="submission" date="2022-11" db="EMBL/GenBank/DDBJ databases">
        <title>Centuries of genome instability and evolution in soft-shell clam transmissible cancer (bioRxiv).</title>
        <authorList>
            <person name="Hart S.F.M."/>
            <person name="Yonemitsu M.A."/>
            <person name="Giersch R.M."/>
            <person name="Beal B.F."/>
            <person name="Arriagada G."/>
            <person name="Davis B.W."/>
            <person name="Ostrander E.A."/>
            <person name="Goff S.P."/>
            <person name="Metzger M.J."/>
        </authorList>
    </citation>
    <scope>NUCLEOTIDE SEQUENCE</scope>
    <source>
        <strain evidence="6">MELC-2E11</strain>
        <tissue evidence="6">Siphon/mantle</tissue>
    </source>
</reference>
<gene>
    <name evidence="6" type="ORF">MAR_006407</name>
</gene>
<evidence type="ECO:0000256" key="1">
    <source>
        <dbReference type="ARBA" id="ARBA00022670"/>
    </source>
</evidence>
<evidence type="ECO:0000313" key="7">
    <source>
        <dbReference type="Proteomes" id="UP001164746"/>
    </source>
</evidence>
<dbReference type="Pfam" id="PF00082">
    <property type="entry name" value="Peptidase_S8"/>
    <property type="match status" value="1"/>
</dbReference>
<accession>A0ABY7DBF6</accession>
<sequence length="409" mass="44736">MYLYGIKRSLGKDLFVFDSKINDQLFIFVKDTEIQNHRLSSLELATLKRSNTHIEKLVQSYKLYPESPLKPRSAANGSEIHRTEQWNAPNIMRLCSPYFDPALGIDDSWIEHNVSGREIVVGVTDNFDLSYNFVDNIQQTSPTILSDIKESSSKTGHAMACAGLIARPKTGDTCVPCGIGVAHGAKVADLQISKIGERTWMDKGIDSAIFSRALAFRRDAIPIFSNSWATPRALRKSDFYEEEVLAEGIREGRHGLGTVYVFPAGYPGSGFANYIGSITVACLGVNGTVAYVSAVNAATLVSVFCNGRKRNDKGMITVGQDEKMCDTSFGGESAATAIVSGMIALLLEANPGLSARDVKHILIKSSSHLGIEATPEFMPNTAGKYVTPEIWIGTFEYCTTTRSVTQWHV</sequence>
<dbReference type="Gene3D" id="3.40.50.200">
    <property type="entry name" value="Peptidase S8/S53 domain"/>
    <property type="match status" value="1"/>
</dbReference>
<keyword evidence="2 4" id="KW-0378">Hydrolase</keyword>
<dbReference type="EMBL" id="CP111012">
    <property type="protein sequence ID" value="WAQ93936.1"/>
    <property type="molecule type" value="Genomic_DNA"/>
</dbReference>
<evidence type="ECO:0000256" key="4">
    <source>
        <dbReference type="PROSITE-ProRule" id="PRU01240"/>
    </source>
</evidence>
<evidence type="ECO:0000313" key="6">
    <source>
        <dbReference type="EMBL" id="WAQ93936.1"/>
    </source>
</evidence>
<feature type="active site" description="Charge relay system" evidence="4">
    <location>
        <position position="333"/>
    </location>
</feature>
<keyword evidence="7" id="KW-1185">Reference proteome</keyword>
<dbReference type="InterPro" id="IPR000209">
    <property type="entry name" value="Peptidase_S8/S53_dom"/>
</dbReference>
<proteinExistence type="inferred from homology"/>
<keyword evidence="1 4" id="KW-0645">Protease</keyword>
<feature type="active site" description="Charge relay system" evidence="4">
    <location>
        <position position="157"/>
    </location>
</feature>